<name>A0ACC1JL13_9FUNG</name>
<dbReference type="Proteomes" id="UP001140234">
    <property type="component" value="Unassembled WGS sequence"/>
</dbReference>
<accession>A0ACC1JL13</accession>
<proteinExistence type="predicted"/>
<feature type="non-terminal residue" evidence="1">
    <location>
        <position position="218"/>
    </location>
</feature>
<comment type="caution">
    <text evidence="1">The sequence shown here is derived from an EMBL/GenBank/DDBJ whole genome shotgun (WGS) entry which is preliminary data.</text>
</comment>
<keyword evidence="2" id="KW-1185">Reference proteome</keyword>
<sequence length="218" mass="22470">MEIADEDPDETSESGSSSSSSSSSSASVAESNSDASSAHSDSDGDAESEADSEAFSDAGSDVDAKPTADGVAANDAAAGGEPDESRKDGADNALDELAQGVASCNINNDWASCQTPRAAERPPRPSSSGSVGGGLDLAASDEFLRPIEFLANEWRLCRLSLLEYMIRLASIESSEQLSHLEVPDEKLRLYLLDDPSDPGAAQHGIPGGQTLRGPAPQA</sequence>
<evidence type="ECO:0000313" key="2">
    <source>
        <dbReference type="Proteomes" id="UP001140234"/>
    </source>
</evidence>
<reference evidence="1" key="1">
    <citation type="submission" date="2022-07" db="EMBL/GenBank/DDBJ databases">
        <title>Phylogenomic reconstructions and comparative analyses of Kickxellomycotina fungi.</title>
        <authorList>
            <person name="Reynolds N.K."/>
            <person name="Stajich J.E."/>
            <person name="Barry K."/>
            <person name="Grigoriev I.V."/>
            <person name="Crous P."/>
            <person name="Smith M.E."/>
        </authorList>
    </citation>
    <scope>NUCLEOTIDE SEQUENCE</scope>
    <source>
        <strain evidence="1">CBS 109366</strain>
    </source>
</reference>
<dbReference type="EMBL" id="JANBUJ010003131">
    <property type="protein sequence ID" value="KAJ2761796.1"/>
    <property type="molecule type" value="Genomic_DNA"/>
</dbReference>
<organism evidence="1 2">
    <name type="scientific">Coemansia nantahalensis</name>
    <dbReference type="NCBI Taxonomy" id="2789366"/>
    <lineage>
        <taxon>Eukaryota</taxon>
        <taxon>Fungi</taxon>
        <taxon>Fungi incertae sedis</taxon>
        <taxon>Zoopagomycota</taxon>
        <taxon>Kickxellomycotina</taxon>
        <taxon>Kickxellomycetes</taxon>
        <taxon>Kickxellales</taxon>
        <taxon>Kickxellaceae</taxon>
        <taxon>Coemansia</taxon>
    </lineage>
</organism>
<protein>
    <submittedName>
        <fullName evidence="1">Uncharacterized protein</fullName>
    </submittedName>
</protein>
<gene>
    <name evidence="1" type="ORF">IWQ57_005955</name>
</gene>
<evidence type="ECO:0000313" key="1">
    <source>
        <dbReference type="EMBL" id="KAJ2761796.1"/>
    </source>
</evidence>